<dbReference type="Proteomes" id="UP000649753">
    <property type="component" value="Unassembled WGS sequence"/>
</dbReference>
<dbReference type="RefSeq" id="WP_192770103.1">
    <property type="nucleotide sequence ID" value="NZ_JADBEB010000001.1"/>
</dbReference>
<proteinExistence type="predicted"/>
<evidence type="ECO:0000313" key="1">
    <source>
        <dbReference type="EMBL" id="MBE1490910.1"/>
    </source>
</evidence>
<dbReference type="AlphaFoldDB" id="A0A927MC71"/>
<sequence>MAELSPRPAGPSYVLGRTAVRLVRPPSASGTWCAAPSPRPRGRKALVHSILYGPDGIELARARATWIAVRGWDGWHRGITVEESGEFPPDAT</sequence>
<gene>
    <name evidence="1" type="ORF">H4W31_006548</name>
</gene>
<accession>A0A927MC71</accession>
<organism evidence="1 2">
    <name type="scientific">Plantactinospora soyae</name>
    <dbReference type="NCBI Taxonomy" id="1544732"/>
    <lineage>
        <taxon>Bacteria</taxon>
        <taxon>Bacillati</taxon>
        <taxon>Actinomycetota</taxon>
        <taxon>Actinomycetes</taxon>
        <taxon>Micromonosporales</taxon>
        <taxon>Micromonosporaceae</taxon>
        <taxon>Plantactinospora</taxon>
    </lineage>
</organism>
<dbReference type="EMBL" id="JADBEB010000001">
    <property type="protein sequence ID" value="MBE1490910.1"/>
    <property type="molecule type" value="Genomic_DNA"/>
</dbReference>
<name>A0A927MC71_9ACTN</name>
<protein>
    <submittedName>
        <fullName evidence="1">Uncharacterized protein</fullName>
    </submittedName>
</protein>
<reference evidence="1" key="1">
    <citation type="submission" date="2020-10" db="EMBL/GenBank/DDBJ databases">
        <title>Sequencing the genomes of 1000 actinobacteria strains.</title>
        <authorList>
            <person name="Klenk H.-P."/>
        </authorList>
    </citation>
    <scope>NUCLEOTIDE SEQUENCE</scope>
    <source>
        <strain evidence="1">DSM 46832</strain>
    </source>
</reference>
<keyword evidence="2" id="KW-1185">Reference proteome</keyword>
<evidence type="ECO:0000313" key="2">
    <source>
        <dbReference type="Proteomes" id="UP000649753"/>
    </source>
</evidence>
<comment type="caution">
    <text evidence="1">The sequence shown here is derived from an EMBL/GenBank/DDBJ whole genome shotgun (WGS) entry which is preliminary data.</text>
</comment>